<evidence type="ECO:0000256" key="4">
    <source>
        <dbReference type="ARBA" id="ARBA00022801"/>
    </source>
</evidence>
<dbReference type="RefSeq" id="WP_011523006.1">
    <property type="nucleotide sequence ID" value="NC_008009.1"/>
</dbReference>
<dbReference type="Proteomes" id="UP000002432">
    <property type="component" value="Chromosome"/>
</dbReference>
<evidence type="ECO:0000313" key="10">
    <source>
        <dbReference type="Proteomes" id="UP000002432"/>
    </source>
</evidence>
<evidence type="ECO:0000259" key="8">
    <source>
        <dbReference type="Pfam" id="PF01694"/>
    </source>
</evidence>
<proteinExistence type="inferred from homology"/>
<feature type="transmembrane region" description="Helical" evidence="7">
    <location>
        <begin position="179"/>
        <end position="199"/>
    </location>
</feature>
<feature type="transmembrane region" description="Helical" evidence="7">
    <location>
        <begin position="219"/>
        <end position="238"/>
    </location>
</feature>
<dbReference type="eggNOG" id="COG0705">
    <property type="taxonomic scope" value="Bacteria"/>
</dbReference>
<dbReference type="KEGG" id="aba:Acid345_2204"/>
<evidence type="ECO:0000256" key="5">
    <source>
        <dbReference type="ARBA" id="ARBA00022989"/>
    </source>
</evidence>
<dbReference type="InterPro" id="IPR035952">
    <property type="entry name" value="Rhomboid-like_sf"/>
</dbReference>
<sequence>MIPLKDDTPRFSTPYVTYFLLGFNVLVFLLQKWVEWAQGAVAADQLVLVFGLIPIKIPIVLAGGQVPLKIVGYLGMRYVTPLGAFLPILTSMFLHGGWWHIIANMWALWIFGDNVEDYLGHFAYLLFYLGAGIAGAIVHVIFNWNSVIPTVGASGAIAGVMGAYFVLYPKARVLTLVPFFFVFFVWLPAWIVLGFWFLAQFLNGAASAISVQRGATGGVAFWAHVGGFLTGLLLIKLLPQRPRLYRYSGWN</sequence>
<evidence type="ECO:0000256" key="7">
    <source>
        <dbReference type="SAM" id="Phobius"/>
    </source>
</evidence>
<evidence type="ECO:0000256" key="2">
    <source>
        <dbReference type="ARBA" id="ARBA00009045"/>
    </source>
</evidence>
<evidence type="ECO:0000313" key="9">
    <source>
        <dbReference type="EMBL" id="ABF41205.1"/>
    </source>
</evidence>
<keyword evidence="10" id="KW-1185">Reference proteome</keyword>
<keyword evidence="4" id="KW-0378">Hydrolase</keyword>
<accession>Q1IPJ5</accession>
<reference evidence="9 10" key="1">
    <citation type="journal article" date="2009" name="Appl. Environ. Microbiol.">
        <title>Three genomes from the phylum Acidobacteria provide insight into the lifestyles of these microorganisms in soils.</title>
        <authorList>
            <person name="Ward N.L."/>
            <person name="Challacombe J.F."/>
            <person name="Janssen P.H."/>
            <person name="Henrissat B."/>
            <person name="Coutinho P.M."/>
            <person name="Wu M."/>
            <person name="Xie G."/>
            <person name="Haft D.H."/>
            <person name="Sait M."/>
            <person name="Badger J."/>
            <person name="Barabote R.D."/>
            <person name="Bradley B."/>
            <person name="Brettin T.S."/>
            <person name="Brinkac L.M."/>
            <person name="Bruce D."/>
            <person name="Creasy T."/>
            <person name="Daugherty S.C."/>
            <person name="Davidsen T.M."/>
            <person name="DeBoy R.T."/>
            <person name="Detter J.C."/>
            <person name="Dodson R.J."/>
            <person name="Durkin A.S."/>
            <person name="Ganapathy A."/>
            <person name="Gwinn-Giglio M."/>
            <person name="Han C.S."/>
            <person name="Khouri H."/>
            <person name="Kiss H."/>
            <person name="Kothari S.P."/>
            <person name="Madupu R."/>
            <person name="Nelson K.E."/>
            <person name="Nelson W.C."/>
            <person name="Paulsen I."/>
            <person name="Penn K."/>
            <person name="Ren Q."/>
            <person name="Rosovitz M.J."/>
            <person name="Selengut J.D."/>
            <person name="Shrivastava S."/>
            <person name="Sullivan S.A."/>
            <person name="Tapia R."/>
            <person name="Thompson L.S."/>
            <person name="Watkins K.L."/>
            <person name="Yang Q."/>
            <person name="Yu C."/>
            <person name="Zafar N."/>
            <person name="Zhou L."/>
            <person name="Kuske C.R."/>
        </authorList>
    </citation>
    <scope>NUCLEOTIDE SEQUENCE [LARGE SCALE GENOMIC DNA]</scope>
    <source>
        <strain evidence="9 10">Ellin345</strain>
    </source>
</reference>
<gene>
    <name evidence="9" type="ordered locus">Acid345_2204</name>
</gene>
<evidence type="ECO:0000256" key="1">
    <source>
        <dbReference type="ARBA" id="ARBA00004141"/>
    </source>
</evidence>
<dbReference type="OrthoDB" id="9813074at2"/>
<comment type="subcellular location">
    <subcellularLocation>
        <location evidence="1">Membrane</location>
        <topology evidence="1">Multi-pass membrane protein</topology>
    </subcellularLocation>
</comment>
<evidence type="ECO:0000256" key="6">
    <source>
        <dbReference type="ARBA" id="ARBA00023136"/>
    </source>
</evidence>
<feature type="transmembrane region" description="Helical" evidence="7">
    <location>
        <begin position="84"/>
        <end position="110"/>
    </location>
</feature>
<dbReference type="InterPro" id="IPR022764">
    <property type="entry name" value="Peptidase_S54_rhomboid_dom"/>
</dbReference>
<keyword evidence="6 7" id="KW-0472">Membrane</keyword>
<dbReference type="SUPFAM" id="SSF144091">
    <property type="entry name" value="Rhomboid-like"/>
    <property type="match status" value="1"/>
</dbReference>
<dbReference type="HOGENOM" id="CLU_055068_5_1_0"/>
<comment type="similarity">
    <text evidence="2">Belongs to the peptidase S54 family.</text>
</comment>
<dbReference type="MEROPS" id="S54.027"/>
<dbReference type="AlphaFoldDB" id="Q1IPJ5"/>
<dbReference type="GO" id="GO:0004252">
    <property type="term" value="F:serine-type endopeptidase activity"/>
    <property type="evidence" value="ECO:0007669"/>
    <property type="project" value="InterPro"/>
</dbReference>
<dbReference type="STRING" id="204669.Acid345_2204"/>
<keyword evidence="3 7" id="KW-0812">Transmembrane</keyword>
<feature type="transmembrane region" description="Helical" evidence="7">
    <location>
        <begin position="46"/>
        <end position="64"/>
    </location>
</feature>
<dbReference type="EnsemblBacteria" id="ABF41205">
    <property type="protein sequence ID" value="ABF41205"/>
    <property type="gene ID" value="Acid345_2204"/>
</dbReference>
<feature type="domain" description="Peptidase S54 rhomboid" evidence="8">
    <location>
        <begin position="86"/>
        <end position="238"/>
    </location>
</feature>
<name>Q1IPJ5_KORVE</name>
<dbReference type="Pfam" id="PF01694">
    <property type="entry name" value="Rhomboid"/>
    <property type="match status" value="1"/>
</dbReference>
<dbReference type="PANTHER" id="PTHR43731">
    <property type="entry name" value="RHOMBOID PROTEASE"/>
    <property type="match status" value="1"/>
</dbReference>
<dbReference type="GO" id="GO:0016020">
    <property type="term" value="C:membrane"/>
    <property type="evidence" value="ECO:0007669"/>
    <property type="project" value="UniProtKB-SubCell"/>
</dbReference>
<organism evidence="9 10">
    <name type="scientific">Koribacter versatilis (strain Ellin345)</name>
    <dbReference type="NCBI Taxonomy" id="204669"/>
    <lineage>
        <taxon>Bacteria</taxon>
        <taxon>Pseudomonadati</taxon>
        <taxon>Acidobacteriota</taxon>
        <taxon>Terriglobia</taxon>
        <taxon>Terriglobales</taxon>
        <taxon>Candidatus Korobacteraceae</taxon>
        <taxon>Candidatus Korobacter</taxon>
    </lineage>
</organism>
<feature type="transmembrane region" description="Helical" evidence="7">
    <location>
        <begin position="122"/>
        <end position="142"/>
    </location>
</feature>
<dbReference type="Gene3D" id="1.20.1540.10">
    <property type="entry name" value="Rhomboid-like"/>
    <property type="match status" value="1"/>
</dbReference>
<dbReference type="InterPro" id="IPR050925">
    <property type="entry name" value="Rhomboid_protease_S54"/>
</dbReference>
<protein>
    <submittedName>
        <fullName evidence="9">Rhomboid-like protein</fullName>
    </submittedName>
</protein>
<dbReference type="PANTHER" id="PTHR43731:SF14">
    <property type="entry name" value="PRESENILIN-ASSOCIATED RHOMBOID-LIKE PROTEIN, MITOCHONDRIAL"/>
    <property type="match status" value="1"/>
</dbReference>
<evidence type="ECO:0000256" key="3">
    <source>
        <dbReference type="ARBA" id="ARBA00022692"/>
    </source>
</evidence>
<keyword evidence="5 7" id="KW-1133">Transmembrane helix</keyword>
<feature type="transmembrane region" description="Helical" evidence="7">
    <location>
        <begin position="148"/>
        <end position="167"/>
    </location>
</feature>
<dbReference type="EMBL" id="CP000360">
    <property type="protein sequence ID" value="ABF41205.1"/>
    <property type="molecule type" value="Genomic_DNA"/>
</dbReference>
<feature type="transmembrane region" description="Helical" evidence="7">
    <location>
        <begin position="15"/>
        <end position="34"/>
    </location>
</feature>